<sequence length="48" mass="5657">MCFFLFHLLLVIENFKVCKCHPLTLHLHRVCNAFVVTAMSIEYQSVLF</sequence>
<name>A0A8T0I275_CERPU</name>
<gene>
    <name evidence="2" type="ORF">KC19_5G106100</name>
</gene>
<feature type="signal peptide" evidence="1">
    <location>
        <begin position="1"/>
        <end position="20"/>
    </location>
</feature>
<dbReference type="Proteomes" id="UP000822688">
    <property type="component" value="Chromosome 5"/>
</dbReference>
<dbReference type="EMBL" id="CM026425">
    <property type="protein sequence ID" value="KAG0576763.1"/>
    <property type="molecule type" value="Genomic_DNA"/>
</dbReference>
<protein>
    <submittedName>
        <fullName evidence="2">Uncharacterized protein</fullName>
    </submittedName>
</protein>
<dbReference type="AlphaFoldDB" id="A0A8T0I275"/>
<evidence type="ECO:0000256" key="1">
    <source>
        <dbReference type="SAM" id="SignalP"/>
    </source>
</evidence>
<comment type="caution">
    <text evidence="2">The sequence shown here is derived from an EMBL/GenBank/DDBJ whole genome shotgun (WGS) entry which is preliminary data.</text>
</comment>
<accession>A0A8T0I275</accession>
<keyword evidence="1" id="KW-0732">Signal</keyword>
<proteinExistence type="predicted"/>
<organism evidence="2 3">
    <name type="scientific">Ceratodon purpureus</name>
    <name type="common">Fire moss</name>
    <name type="synonym">Dicranum purpureum</name>
    <dbReference type="NCBI Taxonomy" id="3225"/>
    <lineage>
        <taxon>Eukaryota</taxon>
        <taxon>Viridiplantae</taxon>
        <taxon>Streptophyta</taxon>
        <taxon>Embryophyta</taxon>
        <taxon>Bryophyta</taxon>
        <taxon>Bryophytina</taxon>
        <taxon>Bryopsida</taxon>
        <taxon>Dicranidae</taxon>
        <taxon>Pseudoditrichales</taxon>
        <taxon>Ditrichaceae</taxon>
        <taxon>Ceratodon</taxon>
    </lineage>
</organism>
<evidence type="ECO:0000313" key="2">
    <source>
        <dbReference type="EMBL" id="KAG0576763.1"/>
    </source>
</evidence>
<reference evidence="2" key="1">
    <citation type="submission" date="2020-06" db="EMBL/GenBank/DDBJ databases">
        <title>WGS assembly of Ceratodon purpureus strain R40.</title>
        <authorList>
            <person name="Carey S.B."/>
            <person name="Jenkins J."/>
            <person name="Shu S."/>
            <person name="Lovell J.T."/>
            <person name="Sreedasyam A."/>
            <person name="Maumus F."/>
            <person name="Tiley G.P."/>
            <person name="Fernandez-Pozo N."/>
            <person name="Barry K."/>
            <person name="Chen C."/>
            <person name="Wang M."/>
            <person name="Lipzen A."/>
            <person name="Daum C."/>
            <person name="Saski C.A."/>
            <person name="Payton A.C."/>
            <person name="Mcbreen J.C."/>
            <person name="Conrad R.E."/>
            <person name="Kollar L.M."/>
            <person name="Olsson S."/>
            <person name="Huttunen S."/>
            <person name="Landis J.B."/>
            <person name="Wickett N.J."/>
            <person name="Johnson M.G."/>
            <person name="Rensing S.A."/>
            <person name="Grimwood J."/>
            <person name="Schmutz J."/>
            <person name="Mcdaniel S.F."/>
        </authorList>
    </citation>
    <scope>NUCLEOTIDE SEQUENCE</scope>
    <source>
        <strain evidence="2">R40</strain>
    </source>
</reference>
<keyword evidence="3" id="KW-1185">Reference proteome</keyword>
<evidence type="ECO:0000313" key="3">
    <source>
        <dbReference type="Proteomes" id="UP000822688"/>
    </source>
</evidence>
<feature type="chain" id="PRO_5035834470" evidence="1">
    <location>
        <begin position="21"/>
        <end position="48"/>
    </location>
</feature>